<comment type="caution">
    <text evidence="2">The sequence shown here is derived from an EMBL/GenBank/DDBJ whole genome shotgun (WGS) entry which is preliminary data.</text>
</comment>
<keyword evidence="1" id="KW-1133">Transmembrane helix</keyword>
<organism evidence="2 3">
    <name type="scientific">Eruca vesicaria subsp. sativa</name>
    <name type="common">Garden rocket</name>
    <name type="synonym">Eruca sativa</name>
    <dbReference type="NCBI Taxonomy" id="29727"/>
    <lineage>
        <taxon>Eukaryota</taxon>
        <taxon>Viridiplantae</taxon>
        <taxon>Streptophyta</taxon>
        <taxon>Embryophyta</taxon>
        <taxon>Tracheophyta</taxon>
        <taxon>Spermatophyta</taxon>
        <taxon>Magnoliopsida</taxon>
        <taxon>eudicotyledons</taxon>
        <taxon>Gunneridae</taxon>
        <taxon>Pentapetalae</taxon>
        <taxon>rosids</taxon>
        <taxon>malvids</taxon>
        <taxon>Brassicales</taxon>
        <taxon>Brassicaceae</taxon>
        <taxon>Brassiceae</taxon>
        <taxon>Eruca</taxon>
    </lineage>
</organism>
<feature type="transmembrane region" description="Helical" evidence="1">
    <location>
        <begin position="111"/>
        <end position="133"/>
    </location>
</feature>
<dbReference type="AlphaFoldDB" id="A0ABC8JID5"/>
<evidence type="ECO:0000256" key="1">
    <source>
        <dbReference type="SAM" id="Phobius"/>
    </source>
</evidence>
<evidence type="ECO:0008006" key="4">
    <source>
        <dbReference type="Google" id="ProtNLM"/>
    </source>
</evidence>
<reference evidence="2 3" key="1">
    <citation type="submission" date="2022-03" db="EMBL/GenBank/DDBJ databases">
        <authorList>
            <person name="Macdonald S."/>
            <person name="Ahmed S."/>
            <person name="Newling K."/>
        </authorList>
    </citation>
    <scope>NUCLEOTIDE SEQUENCE [LARGE SCALE GENOMIC DNA]</scope>
</reference>
<evidence type="ECO:0000313" key="3">
    <source>
        <dbReference type="Proteomes" id="UP001642260"/>
    </source>
</evidence>
<name>A0ABC8JID5_ERUVS</name>
<dbReference type="PANTHER" id="PTHR31852">
    <property type="entry name" value="LATE EMBRYOGENESIS ABUNDANT (LEA) HYDROXYPROLINE-RICH GLYCOPROTEIN FAMILY"/>
    <property type="match status" value="1"/>
</dbReference>
<proteinExistence type="predicted"/>
<accession>A0ABC8JID5</accession>
<keyword evidence="3" id="KW-1185">Reference proteome</keyword>
<evidence type="ECO:0000313" key="2">
    <source>
        <dbReference type="EMBL" id="CAH8329380.1"/>
    </source>
</evidence>
<gene>
    <name evidence="2" type="ORF">ERUC_LOCUS11583</name>
</gene>
<keyword evidence="1" id="KW-0812">Transmembrane</keyword>
<protein>
    <recommendedName>
        <fullName evidence="4">Late embryogenesis abundant protein LEA-2 subgroup domain-containing protein</fullName>
    </recommendedName>
</protein>
<dbReference type="Proteomes" id="UP001642260">
    <property type="component" value="Unassembled WGS sequence"/>
</dbReference>
<sequence>MTTWPAKSSLPQTVSPVYFVQSPSNTDVDKISTGSGLSPFRSPVNRQGQVSHYNHELVAESPSTLRSSGPLRNGYSSLQVHDHDHIVDEDDDDDYDEIEGSDNRRGRKTRFYFCLLFTFVLAFTIFCLILWGVSKSFSPVVTLKGMVIERLNVQSGNDASGVQTDMLTLNSTVTMLYKNPATFFTVHVTSSPFQLSYSQLILASGQMEKFSQRRKTERIIETNVVGNQIPLYGSVPALYAQRAKPNQVVLPLNLTFTLRSRAYCRKEENRAHMVNTYVLGRLVKTTFYTSIRCSITFHADKLGMNLDFLKSCSSYK</sequence>
<dbReference type="EMBL" id="CAKOAT010110710">
    <property type="protein sequence ID" value="CAH8329380.1"/>
    <property type="molecule type" value="Genomic_DNA"/>
</dbReference>
<dbReference type="InterPro" id="IPR055301">
    <property type="entry name" value="Lea14-like_2"/>
</dbReference>
<keyword evidence="1" id="KW-0472">Membrane</keyword>